<protein>
    <submittedName>
        <fullName evidence="2">Uncharacterized protein</fullName>
    </submittedName>
</protein>
<keyword evidence="3" id="KW-1185">Reference proteome</keyword>
<reference evidence="2" key="1">
    <citation type="submission" date="2020-08" db="EMBL/GenBank/DDBJ databases">
        <title>Multicomponent nature underlies the extraordinary mechanical properties of spider dragline silk.</title>
        <authorList>
            <person name="Kono N."/>
            <person name="Nakamura H."/>
            <person name="Mori M."/>
            <person name="Yoshida Y."/>
            <person name="Ohtoshi R."/>
            <person name="Malay A.D."/>
            <person name="Moran D.A.P."/>
            <person name="Tomita M."/>
            <person name="Numata K."/>
            <person name="Arakawa K."/>
        </authorList>
    </citation>
    <scope>NUCLEOTIDE SEQUENCE</scope>
</reference>
<comment type="caution">
    <text evidence="2">The sequence shown here is derived from an EMBL/GenBank/DDBJ whole genome shotgun (WGS) entry which is preliminary data.</text>
</comment>
<organism evidence="2 3">
    <name type="scientific">Nephila pilipes</name>
    <name type="common">Giant wood spider</name>
    <name type="synonym">Nephila maculata</name>
    <dbReference type="NCBI Taxonomy" id="299642"/>
    <lineage>
        <taxon>Eukaryota</taxon>
        <taxon>Metazoa</taxon>
        <taxon>Ecdysozoa</taxon>
        <taxon>Arthropoda</taxon>
        <taxon>Chelicerata</taxon>
        <taxon>Arachnida</taxon>
        <taxon>Araneae</taxon>
        <taxon>Araneomorphae</taxon>
        <taxon>Entelegynae</taxon>
        <taxon>Araneoidea</taxon>
        <taxon>Nephilidae</taxon>
        <taxon>Nephila</taxon>
    </lineage>
</organism>
<name>A0A8X6UE64_NEPPI</name>
<evidence type="ECO:0000313" key="2">
    <source>
        <dbReference type="EMBL" id="GFU22831.1"/>
    </source>
</evidence>
<evidence type="ECO:0000313" key="3">
    <source>
        <dbReference type="Proteomes" id="UP000887013"/>
    </source>
</evidence>
<accession>A0A8X6UE64</accession>
<evidence type="ECO:0000256" key="1">
    <source>
        <dbReference type="SAM" id="MobiDB-lite"/>
    </source>
</evidence>
<dbReference type="AlphaFoldDB" id="A0A8X6UE64"/>
<feature type="compositionally biased region" description="Basic and acidic residues" evidence="1">
    <location>
        <begin position="36"/>
        <end position="45"/>
    </location>
</feature>
<dbReference type="OrthoDB" id="10419117at2759"/>
<dbReference type="EMBL" id="BMAW01081088">
    <property type="protein sequence ID" value="GFU22831.1"/>
    <property type="molecule type" value="Genomic_DNA"/>
</dbReference>
<feature type="region of interest" description="Disordered" evidence="1">
    <location>
        <begin position="36"/>
        <end position="108"/>
    </location>
</feature>
<dbReference type="Proteomes" id="UP000887013">
    <property type="component" value="Unassembled WGS sequence"/>
</dbReference>
<feature type="compositionally biased region" description="Basic and acidic residues" evidence="1">
    <location>
        <begin position="71"/>
        <end position="81"/>
    </location>
</feature>
<proteinExistence type="predicted"/>
<sequence length="108" mass="12266">MLIMRALYRENSVESIIHATLPTITPCRSNWGQERKWGKEEIPKKDAKKKMHERKALPKNGRGEAFVMGAKCERKNDESRKLQPTPANDPPVSPSTHPCFSLGLPTDR</sequence>
<gene>
    <name evidence="2" type="ORF">NPIL_341151</name>
</gene>